<keyword evidence="8" id="KW-1185">Reference proteome</keyword>
<evidence type="ECO:0000313" key="8">
    <source>
        <dbReference type="Proteomes" id="UP000324209"/>
    </source>
</evidence>
<feature type="transmembrane region" description="Helical" evidence="5">
    <location>
        <begin position="150"/>
        <end position="169"/>
    </location>
</feature>
<keyword evidence="2 5" id="KW-0812">Transmembrane</keyword>
<feature type="transmembrane region" description="Helical" evidence="5">
    <location>
        <begin position="32"/>
        <end position="53"/>
    </location>
</feature>
<evidence type="ECO:0000256" key="1">
    <source>
        <dbReference type="ARBA" id="ARBA00004141"/>
    </source>
</evidence>
<feature type="transmembrane region" description="Helical" evidence="5">
    <location>
        <begin position="213"/>
        <end position="234"/>
    </location>
</feature>
<feature type="transmembrane region" description="Helical" evidence="5">
    <location>
        <begin position="125"/>
        <end position="144"/>
    </location>
</feature>
<dbReference type="InterPro" id="IPR000620">
    <property type="entry name" value="EamA_dom"/>
</dbReference>
<feature type="transmembrane region" description="Helical" evidence="5">
    <location>
        <begin position="246"/>
        <end position="265"/>
    </location>
</feature>
<dbReference type="PANTHER" id="PTHR32322:SF9">
    <property type="entry name" value="AMINO-ACID METABOLITE EFFLUX PUMP-RELATED"/>
    <property type="match status" value="1"/>
</dbReference>
<comment type="subcellular location">
    <subcellularLocation>
        <location evidence="1">Membrane</location>
        <topology evidence="1">Multi-pass membrane protein</topology>
    </subcellularLocation>
</comment>
<gene>
    <name evidence="7" type="ORF">EXM22_13035</name>
</gene>
<dbReference type="AlphaFoldDB" id="A0A5C1QNE8"/>
<evidence type="ECO:0000256" key="3">
    <source>
        <dbReference type="ARBA" id="ARBA00022989"/>
    </source>
</evidence>
<feature type="domain" description="EamA" evidence="6">
    <location>
        <begin position="151"/>
        <end position="286"/>
    </location>
</feature>
<accession>A0A5C1QNE8</accession>
<feature type="transmembrane region" description="Helical" evidence="5">
    <location>
        <begin position="181"/>
        <end position="201"/>
    </location>
</feature>
<dbReference type="KEGG" id="ock:EXM22_13035"/>
<dbReference type="InterPro" id="IPR050638">
    <property type="entry name" value="AA-Vitamin_Transporters"/>
</dbReference>
<reference evidence="7 8" key="1">
    <citation type="submission" date="2019-02" db="EMBL/GenBank/DDBJ databases">
        <title>Complete Genome Sequence and Methylome Analysis of free living Spirochaetas.</title>
        <authorList>
            <person name="Fomenkov A."/>
            <person name="Dubinina G."/>
            <person name="Leshcheva N."/>
            <person name="Mikheeva N."/>
            <person name="Grabovich M."/>
            <person name="Vincze T."/>
            <person name="Roberts R.J."/>
        </authorList>
    </citation>
    <scope>NUCLEOTIDE SEQUENCE [LARGE SCALE GENOMIC DNA]</scope>
    <source>
        <strain evidence="7 8">K2</strain>
    </source>
</reference>
<name>A0A5C1QNE8_9SPIO</name>
<feature type="transmembrane region" description="Helical" evidence="5">
    <location>
        <begin position="65"/>
        <end position="84"/>
    </location>
</feature>
<dbReference type="EMBL" id="CP036150">
    <property type="protein sequence ID" value="QEN08868.1"/>
    <property type="molecule type" value="Genomic_DNA"/>
</dbReference>
<dbReference type="GO" id="GO:0016020">
    <property type="term" value="C:membrane"/>
    <property type="evidence" value="ECO:0007669"/>
    <property type="project" value="UniProtKB-SubCell"/>
</dbReference>
<dbReference type="OrthoDB" id="510638at2"/>
<sequence length="303" mass="33093">MDKKNWLLLLLLSILWGGSYFFVAIALTGLPIFTIVFLRVFNGAALLVLFIFLTGRKLPGNGRTWLTLFIMGFFNNAIPFTMIVSGQQYVSSGFASILIAITPFLTVITAHLLTKDEKISSGKIVGIFLGILGVFILIGFESMQWGSKELLGSIFVLTATVSYSIASVWGKKFKSLNMDPVATAAGQLICSSLILLPLMLISDKPWQLPLPNIEVWGAIAGIALFSTAVAYIVYFQILRNSGATNVMLVTFLIPIIAVIMGVIFLSENFKIQYLYGMIMIGLGLVAIDGRLFQKIKGDNQVGS</sequence>
<dbReference type="InterPro" id="IPR037185">
    <property type="entry name" value="EmrE-like"/>
</dbReference>
<proteinExistence type="predicted"/>
<keyword evidence="4 5" id="KW-0472">Membrane</keyword>
<dbReference type="PANTHER" id="PTHR32322">
    <property type="entry name" value="INNER MEMBRANE TRANSPORTER"/>
    <property type="match status" value="1"/>
</dbReference>
<dbReference type="SUPFAM" id="SSF103481">
    <property type="entry name" value="Multidrug resistance efflux transporter EmrE"/>
    <property type="match status" value="2"/>
</dbReference>
<dbReference type="RefSeq" id="WP_149486947.1">
    <property type="nucleotide sequence ID" value="NZ_CP036150.1"/>
</dbReference>
<feature type="transmembrane region" description="Helical" evidence="5">
    <location>
        <begin position="7"/>
        <end position="26"/>
    </location>
</feature>
<protein>
    <submittedName>
        <fullName evidence="7">EamA family transporter</fullName>
    </submittedName>
</protein>
<feature type="transmembrane region" description="Helical" evidence="5">
    <location>
        <begin position="271"/>
        <end position="287"/>
    </location>
</feature>
<feature type="domain" description="EamA" evidence="6">
    <location>
        <begin position="7"/>
        <end position="138"/>
    </location>
</feature>
<keyword evidence="3 5" id="KW-1133">Transmembrane helix</keyword>
<evidence type="ECO:0000256" key="5">
    <source>
        <dbReference type="SAM" id="Phobius"/>
    </source>
</evidence>
<dbReference type="Proteomes" id="UP000324209">
    <property type="component" value="Chromosome"/>
</dbReference>
<evidence type="ECO:0000259" key="6">
    <source>
        <dbReference type="Pfam" id="PF00892"/>
    </source>
</evidence>
<dbReference type="Pfam" id="PF00892">
    <property type="entry name" value="EamA"/>
    <property type="match status" value="2"/>
</dbReference>
<evidence type="ECO:0000256" key="4">
    <source>
        <dbReference type="ARBA" id="ARBA00023136"/>
    </source>
</evidence>
<evidence type="ECO:0000256" key="2">
    <source>
        <dbReference type="ARBA" id="ARBA00022692"/>
    </source>
</evidence>
<organism evidence="7 8">
    <name type="scientific">Oceanispirochaeta crateris</name>
    <dbReference type="NCBI Taxonomy" id="2518645"/>
    <lineage>
        <taxon>Bacteria</taxon>
        <taxon>Pseudomonadati</taxon>
        <taxon>Spirochaetota</taxon>
        <taxon>Spirochaetia</taxon>
        <taxon>Spirochaetales</taxon>
        <taxon>Spirochaetaceae</taxon>
        <taxon>Oceanispirochaeta</taxon>
    </lineage>
</organism>
<feature type="transmembrane region" description="Helical" evidence="5">
    <location>
        <begin position="90"/>
        <end position="113"/>
    </location>
</feature>
<evidence type="ECO:0000313" key="7">
    <source>
        <dbReference type="EMBL" id="QEN08868.1"/>
    </source>
</evidence>